<gene>
    <name evidence="3" type="ORF">EIP91_003209</name>
</gene>
<feature type="transmembrane region" description="Helical" evidence="2">
    <location>
        <begin position="153"/>
        <end position="172"/>
    </location>
</feature>
<evidence type="ECO:0000313" key="4">
    <source>
        <dbReference type="Proteomes" id="UP000292702"/>
    </source>
</evidence>
<sequence>MASSSTSTTLATTSTTVASKARSPDSNDALNVSLEPHLIELLVPLSPVLPSHLRDQLTPVLHGSNVDLAASSKTTRVIRYSLLRAVSAWTRSEEGRIALQGQSPPLQPNAYTMVSLLAGTQTSPERTFPKHEKAVDPEEEAHRDRSDRRAITALLNALLSILGSGVAVFWAADRLHWRDEWKLTMEHVEGITGSPGRGSGGHS</sequence>
<organism evidence="3 4">
    <name type="scientific">Steccherinum ochraceum</name>
    <dbReference type="NCBI Taxonomy" id="92696"/>
    <lineage>
        <taxon>Eukaryota</taxon>
        <taxon>Fungi</taxon>
        <taxon>Dikarya</taxon>
        <taxon>Basidiomycota</taxon>
        <taxon>Agaricomycotina</taxon>
        <taxon>Agaricomycetes</taxon>
        <taxon>Polyporales</taxon>
        <taxon>Steccherinaceae</taxon>
        <taxon>Steccherinum</taxon>
    </lineage>
</organism>
<keyword evidence="4" id="KW-1185">Reference proteome</keyword>
<feature type="compositionally biased region" description="Low complexity" evidence="1">
    <location>
        <begin position="1"/>
        <end position="21"/>
    </location>
</feature>
<feature type="compositionally biased region" description="Basic and acidic residues" evidence="1">
    <location>
        <begin position="127"/>
        <end position="146"/>
    </location>
</feature>
<feature type="region of interest" description="Disordered" evidence="1">
    <location>
        <begin position="1"/>
        <end position="28"/>
    </location>
</feature>
<dbReference type="STRING" id="92696.A0A4R0RUV3"/>
<accession>A0A4R0RUV3</accession>
<protein>
    <submittedName>
        <fullName evidence="3">Uncharacterized protein</fullName>
    </submittedName>
</protein>
<reference evidence="3 4" key="1">
    <citation type="submission" date="2018-11" db="EMBL/GenBank/DDBJ databases">
        <title>Genome assembly of Steccherinum ochraceum LE-BIN_3174, the white-rot fungus of the Steccherinaceae family (The Residual Polyporoid clade, Polyporales, Basidiomycota).</title>
        <authorList>
            <person name="Fedorova T.V."/>
            <person name="Glazunova O.A."/>
            <person name="Landesman E.O."/>
            <person name="Moiseenko K.V."/>
            <person name="Psurtseva N.V."/>
            <person name="Savinova O.S."/>
            <person name="Shakhova N.V."/>
            <person name="Tyazhelova T.V."/>
            <person name="Vasina D.V."/>
        </authorList>
    </citation>
    <scope>NUCLEOTIDE SEQUENCE [LARGE SCALE GENOMIC DNA]</scope>
    <source>
        <strain evidence="3 4">LE-BIN_3174</strain>
    </source>
</reference>
<dbReference type="EMBL" id="RWJN01000002">
    <property type="protein sequence ID" value="TCD71866.1"/>
    <property type="molecule type" value="Genomic_DNA"/>
</dbReference>
<dbReference type="AlphaFoldDB" id="A0A4R0RUV3"/>
<keyword evidence="2" id="KW-0472">Membrane</keyword>
<feature type="region of interest" description="Disordered" evidence="1">
    <location>
        <begin position="123"/>
        <end position="146"/>
    </location>
</feature>
<dbReference type="Proteomes" id="UP000292702">
    <property type="component" value="Unassembled WGS sequence"/>
</dbReference>
<evidence type="ECO:0000256" key="1">
    <source>
        <dbReference type="SAM" id="MobiDB-lite"/>
    </source>
</evidence>
<keyword evidence="2" id="KW-0812">Transmembrane</keyword>
<comment type="caution">
    <text evidence="3">The sequence shown here is derived from an EMBL/GenBank/DDBJ whole genome shotgun (WGS) entry which is preliminary data.</text>
</comment>
<proteinExistence type="predicted"/>
<dbReference type="OrthoDB" id="3193718at2759"/>
<name>A0A4R0RUV3_9APHY</name>
<evidence type="ECO:0000313" key="3">
    <source>
        <dbReference type="EMBL" id="TCD71866.1"/>
    </source>
</evidence>
<evidence type="ECO:0000256" key="2">
    <source>
        <dbReference type="SAM" id="Phobius"/>
    </source>
</evidence>
<keyword evidence="2" id="KW-1133">Transmembrane helix</keyword>